<sequence>KAIMPVHIHGLPADMDEINEIAKKHHLVVIEDAAQSHGALYHGKKTGNFSDMAAFSLNSTKNMPGGEGGLFVTNNEEYRGKANMVRMFGEFLKPEEGRKYNAYTMGWNYRTQEMPAAFARSQLKRLDEYNANGKRNAEYLSGHLAEIKGVTPPFVPSDRTHIYHKYRIRLNPDELDLDMEPDKFRDLVMKTLQAEGVDAVLWQTVPILGQTLFQLKEGYGKGCPWS</sequence>
<dbReference type="InterPro" id="IPR015422">
    <property type="entry name" value="PyrdxlP-dep_Trfase_small"/>
</dbReference>
<dbReference type="InterPro" id="IPR015421">
    <property type="entry name" value="PyrdxlP-dep_Trfase_major"/>
</dbReference>
<dbReference type="GO" id="GO:0008483">
    <property type="term" value="F:transaminase activity"/>
    <property type="evidence" value="ECO:0007669"/>
    <property type="project" value="TreeGrafter"/>
</dbReference>
<dbReference type="Gene3D" id="3.90.1150.10">
    <property type="entry name" value="Aspartate Aminotransferase, domain 1"/>
    <property type="match status" value="1"/>
</dbReference>
<protein>
    <submittedName>
        <fullName evidence="1">Uncharacterized protein</fullName>
    </submittedName>
</protein>
<proteinExistence type="predicted"/>
<reference evidence="1" key="1">
    <citation type="journal article" date="2014" name="Front. Microbiol.">
        <title>High frequency of phylogenetically diverse reductive dehalogenase-homologous genes in deep subseafloor sedimentary metagenomes.</title>
        <authorList>
            <person name="Kawai M."/>
            <person name="Futagami T."/>
            <person name="Toyoda A."/>
            <person name="Takaki Y."/>
            <person name="Nishi S."/>
            <person name="Hori S."/>
            <person name="Arai W."/>
            <person name="Tsubouchi T."/>
            <person name="Morono Y."/>
            <person name="Uchiyama I."/>
            <person name="Ito T."/>
            <person name="Fujiyama A."/>
            <person name="Inagaki F."/>
            <person name="Takami H."/>
        </authorList>
    </citation>
    <scope>NUCLEOTIDE SEQUENCE</scope>
    <source>
        <strain evidence="1">Expedition CK06-06</strain>
    </source>
</reference>
<dbReference type="InterPro" id="IPR000653">
    <property type="entry name" value="DegT/StrS_aminotransferase"/>
</dbReference>
<comment type="caution">
    <text evidence="1">The sequence shown here is derived from an EMBL/GenBank/DDBJ whole genome shotgun (WGS) entry which is preliminary data.</text>
</comment>
<dbReference type="PANTHER" id="PTHR30244">
    <property type="entry name" value="TRANSAMINASE"/>
    <property type="match status" value="1"/>
</dbReference>
<evidence type="ECO:0000313" key="1">
    <source>
        <dbReference type="EMBL" id="GAI14525.1"/>
    </source>
</evidence>
<gene>
    <name evidence="1" type="ORF">S06H3_11232</name>
</gene>
<feature type="non-terminal residue" evidence="1">
    <location>
        <position position="1"/>
    </location>
</feature>
<organism evidence="1">
    <name type="scientific">marine sediment metagenome</name>
    <dbReference type="NCBI Taxonomy" id="412755"/>
    <lineage>
        <taxon>unclassified sequences</taxon>
        <taxon>metagenomes</taxon>
        <taxon>ecological metagenomes</taxon>
    </lineage>
</organism>
<dbReference type="EMBL" id="BARV01005387">
    <property type="protein sequence ID" value="GAI14525.1"/>
    <property type="molecule type" value="Genomic_DNA"/>
</dbReference>
<dbReference type="Gene3D" id="3.40.640.10">
    <property type="entry name" value="Type I PLP-dependent aspartate aminotransferase-like (Major domain)"/>
    <property type="match status" value="1"/>
</dbReference>
<dbReference type="PANTHER" id="PTHR30244:SF34">
    <property type="entry name" value="DTDP-4-AMINO-4,6-DIDEOXYGALACTOSE TRANSAMINASE"/>
    <property type="match status" value="1"/>
</dbReference>
<dbReference type="GO" id="GO:0000271">
    <property type="term" value="P:polysaccharide biosynthetic process"/>
    <property type="evidence" value="ECO:0007669"/>
    <property type="project" value="TreeGrafter"/>
</dbReference>
<dbReference type="GO" id="GO:0030170">
    <property type="term" value="F:pyridoxal phosphate binding"/>
    <property type="evidence" value="ECO:0007669"/>
    <property type="project" value="TreeGrafter"/>
</dbReference>
<accession>X1MIK2</accession>
<dbReference type="SUPFAM" id="SSF53383">
    <property type="entry name" value="PLP-dependent transferases"/>
    <property type="match status" value="1"/>
</dbReference>
<dbReference type="Pfam" id="PF01041">
    <property type="entry name" value="DegT_DnrJ_EryC1"/>
    <property type="match status" value="1"/>
</dbReference>
<dbReference type="AlphaFoldDB" id="X1MIK2"/>
<feature type="non-terminal residue" evidence="1">
    <location>
        <position position="226"/>
    </location>
</feature>
<dbReference type="InterPro" id="IPR015424">
    <property type="entry name" value="PyrdxlP-dep_Trfase"/>
</dbReference>
<name>X1MIK2_9ZZZZ</name>